<dbReference type="InterPro" id="IPR041664">
    <property type="entry name" value="AAA_16"/>
</dbReference>
<dbReference type="Gene3D" id="1.10.510.10">
    <property type="entry name" value="Transferase(Phosphotransferase) domain 1"/>
    <property type="match status" value="1"/>
</dbReference>
<dbReference type="PANTHER" id="PTHR16305">
    <property type="entry name" value="TESTICULAR SOLUBLE ADENYLYL CYCLASE"/>
    <property type="match status" value="1"/>
</dbReference>
<dbReference type="GO" id="GO:0005524">
    <property type="term" value="F:ATP binding"/>
    <property type="evidence" value="ECO:0007669"/>
    <property type="project" value="UniProtKB-UniRule"/>
</dbReference>
<dbReference type="InterPro" id="IPR017441">
    <property type="entry name" value="Protein_kinase_ATP_BS"/>
</dbReference>
<evidence type="ECO:0000256" key="4">
    <source>
        <dbReference type="PROSITE-ProRule" id="PRU10141"/>
    </source>
</evidence>
<dbReference type="SUPFAM" id="SSF56112">
    <property type="entry name" value="Protein kinase-like (PK-like)"/>
    <property type="match status" value="1"/>
</dbReference>
<dbReference type="SUPFAM" id="SSF52540">
    <property type="entry name" value="P-loop containing nucleoside triphosphate hydrolases"/>
    <property type="match status" value="1"/>
</dbReference>
<dbReference type="Pfam" id="PF13424">
    <property type="entry name" value="TPR_12"/>
    <property type="match status" value="3"/>
</dbReference>
<dbReference type="Gene3D" id="1.25.40.10">
    <property type="entry name" value="Tetratricopeptide repeat domain"/>
    <property type="match status" value="4"/>
</dbReference>
<dbReference type="SUPFAM" id="SSF48452">
    <property type="entry name" value="TPR-like"/>
    <property type="match status" value="3"/>
</dbReference>
<name>A0A0S7YE40_UNCT6</name>
<dbReference type="InterPro" id="IPR011990">
    <property type="entry name" value="TPR-like_helical_dom_sf"/>
</dbReference>
<dbReference type="Gene3D" id="3.30.200.20">
    <property type="entry name" value="Phosphorylase Kinase, domain 1"/>
    <property type="match status" value="1"/>
</dbReference>
<dbReference type="Proteomes" id="UP000051012">
    <property type="component" value="Unassembled WGS sequence"/>
</dbReference>
<feature type="repeat" description="TPR" evidence="3">
    <location>
        <begin position="1054"/>
        <end position="1087"/>
    </location>
</feature>
<gene>
    <name evidence="6" type="ORF">AMJ52_06310</name>
</gene>
<evidence type="ECO:0000313" key="6">
    <source>
        <dbReference type="EMBL" id="KPJ72441.1"/>
    </source>
</evidence>
<dbReference type="Pfam" id="PF00069">
    <property type="entry name" value="Pkinase"/>
    <property type="match status" value="1"/>
</dbReference>
<dbReference type="InterPro" id="IPR008271">
    <property type="entry name" value="Ser/Thr_kinase_AS"/>
</dbReference>
<dbReference type="EMBL" id="LJNI01000074">
    <property type="protein sequence ID" value="KPJ72441.1"/>
    <property type="molecule type" value="Genomic_DNA"/>
</dbReference>
<dbReference type="InterPro" id="IPR011009">
    <property type="entry name" value="Kinase-like_dom_sf"/>
</dbReference>
<evidence type="ECO:0000256" key="1">
    <source>
        <dbReference type="ARBA" id="ARBA00022741"/>
    </source>
</evidence>
<dbReference type="InterPro" id="IPR027417">
    <property type="entry name" value="P-loop_NTPase"/>
</dbReference>
<reference evidence="6 7" key="1">
    <citation type="journal article" date="2015" name="Microbiome">
        <title>Genomic resolution of linkages in carbon, nitrogen, and sulfur cycling among widespread estuary sediment bacteria.</title>
        <authorList>
            <person name="Baker B.J."/>
            <person name="Lazar C.S."/>
            <person name="Teske A.P."/>
            <person name="Dick G.J."/>
        </authorList>
    </citation>
    <scope>NUCLEOTIDE SEQUENCE [LARGE SCALE GENOMIC DNA]</scope>
    <source>
        <strain evidence="6">DG_78</strain>
    </source>
</reference>
<dbReference type="PROSITE" id="PS00108">
    <property type="entry name" value="PROTEIN_KINASE_ST"/>
    <property type="match status" value="1"/>
</dbReference>
<keyword evidence="2 4" id="KW-0067">ATP-binding</keyword>
<proteinExistence type="predicted"/>
<protein>
    <recommendedName>
        <fullName evidence="5">Protein kinase domain-containing protein</fullName>
    </recommendedName>
</protein>
<dbReference type="InterPro" id="IPR000719">
    <property type="entry name" value="Prot_kinase_dom"/>
</dbReference>
<dbReference type="CDD" id="cd14014">
    <property type="entry name" value="STKc_PknB_like"/>
    <property type="match status" value="1"/>
</dbReference>
<dbReference type="PANTHER" id="PTHR16305:SF28">
    <property type="entry name" value="GUANYLATE CYCLASE DOMAIN-CONTAINING PROTEIN"/>
    <property type="match status" value="1"/>
</dbReference>
<comment type="caution">
    <text evidence="6">The sequence shown here is derived from an EMBL/GenBank/DDBJ whole genome shotgun (WGS) entry which is preliminary data.</text>
</comment>
<organism evidence="6 7">
    <name type="scientific">candidate division TA06 bacterium DG_78</name>
    <dbReference type="NCBI Taxonomy" id="1703772"/>
    <lineage>
        <taxon>Bacteria</taxon>
        <taxon>Bacteria division TA06</taxon>
    </lineage>
</organism>
<evidence type="ECO:0000313" key="7">
    <source>
        <dbReference type="Proteomes" id="UP000051012"/>
    </source>
</evidence>
<keyword evidence="3" id="KW-0802">TPR repeat</keyword>
<dbReference type="Pfam" id="PF13191">
    <property type="entry name" value="AAA_16"/>
    <property type="match status" value="1"/>
</dbReference>
<dbReference type="PROSITE" id="PS50011">
    <property type="entry name" value="PROTEIN_KINASE_DOM"/>
    <property type="match status" value="1"/>
</dbReference>
<feature type="domain" description="Protein kinase" evidence="5">
    <location>
        <begin position="19"/>
        <end position="296"/>
    </location>
</feature>
<evidence type="ECO:0000259" key="5">
    <source>
        <dbReference type="PROSITE" id="PS50011"/>
    </source>
</evidence>
<evidence type="ECO:0000256" key="2">
    <source>
        <dbReference type="ARBA" id="ARBA00022840"/>
    </source>
</evidence>
<feature type="repeat" description="TPR" evidence="3">
    <location>
        <begin position="801"/>
        <end position="834"/>
    </location>
</feature>
<dbReference type="Gene3D" id="3.40.50.300">
    <property type="entry name" value="P-loop containing nucleotide triphosphate hydrolases"/>
    <property type="match status" value="1"/>
</dbReference>
<dbReference type="SMART" id="SM00028">
    <property type="entry name" value="TPR"/>
    <property type="match status" value="11"/>
</dbReference>
<dbReference type="GO" id="GO:0004016">
    <property type="term" value="F:adenylate cyclase activity"/>
    <property type="evidence" value="ECO:0007669"/>
    <property type="project" value="TreeGrafter"/>
</dbReference>
<keyword evidence="1 4" id="KW-0547">Nucleotide-binding</keyword>
<accession>A0A0S7YE40</accession>
<sequence length="1322" mass="152470">MIGYNIYVGMSRTTIDNRYVVVKRIGTGATGSVYKVKDTKNNRIIALKVLSKDRTSSTAVQRFKREFKLLTQLHHPNLCSVYDFGILDDERSYFTMEYVDGENIYKAAAGVAYDKILEWIVQLCRVLEYIHSKGLIHYDIKPGNILIAKGIEQRARGNKKLYAQNPMPQAKLMDFGLSGEHRIKGGTLIKGTFPYIAPEVIKGLAVDHRADLYSLGVVLHELFTRKPFQIEERKSFVTLLKQKTDFVYKPSSKTITGIPRWLDRLIRKLFEFEPSVRFNRANEVIKEINKYSHSQFALETEKTIEGYLLSSRFVGRDKEMQLLTSLYERAQHGEGKIVLLTGDAGIGKSRLLKEFKVFTQLQRSHSFIGQTHRGTIGPLTPFYDICSGVLNYIGDRSGLYRSPKLRLALAVLFKIFPDLINGHKRKSLPQLATLGPQQEKLRNFEAVSQLLGYAASLLGGVVVLIEDLHWADDLSIQCLEYIGRNIGGKNILICTTCRADDIKNNVLLKNMVNNLTREDYFKCIALKPFTFKSLYAFLDSTVTSTSNSSELVRYLLKRTGGNPFFVEEIMRTMLRKRNVSIGEHIETTDLKSIALPETIEDVVLERMEDLDSSSQKVVNFAAVLLKDFSYKLMKQLTGSIDTELSRVLWDLTSRQVIVEENNKYHLYHATLHDALYKRLPYQKKMELNYQIGKALEHFHKRNTKWIVEDLAHYFINAQDVKKGVFYGLQAAKKSSMQYANEQALHFYNGVLNLLGRKRPKVHFDVLQQLAKIEVLIGCYDDAIRHYRKALRLSVGTIERRVKIYLGISDVYARRGEYPRAIRSYMRAFNILKKMKPSRIKKLLKIYLIVKIRSMRIQIGHYKKAQGFDLNSLHIPALRSKQKEILQLQAGIYLDMGTIESVRADYGEGDYKKSITYYKKAHRYYKTMNDQYGVTTVLNDIAVNYQYEFDTKNAINYFKRAVKLSEKIGDQYGVSISLLNVGNILRKKGSHTQAFECFQKAHGIAKRIGNPSIVGASCLELGKYFLGLCDYAKAREYSEQALKIFQTIGWEEVEAETMSFLGSVFQAQGDYMLALKLYKQAYKVARDIDHQPEIALSFFYMGSLFVEIGELHKAKNYVEKSLRIAMVVNKEPIEGLCYIQLSWINFMMQCYTDALDFYKKAIAIAKKTEADEDLLRSSLLISRVYYEMKKYKKGLKSIMKAEKQAKALHMKAVYIDALLMRAKYEIALGNLSHVEIVKILDETVKRAEEISAPEYLWKVYFEYGRFFQNKREHLLALDYYQKCVEILMSISRKIKNKYHKHKYLNRFDRRAVFTAIDSIEKMM</sequence>
<dbReference type="InterPro" id="IPR019734">
    <property type="entry name" value="TPR_rpt"/>
</dbReference>
<dbReference type="SMART" id="SM00220">
    <property type="entry name" value="S_TKc"/>
    <property type="match status" value="1"/>
</dbReference>
<dbReference type="GO" id="GO:0005737">
    <property type="term" value="C:cytoplasm"/>
    <property type="evidence" value="ECO:0007669"/>
    <property type="project" value="TreeGrafter"/>
</dbReference>
<dbReference type="PROSITE" id="PS50005">
    <property type="entry name" value="TPR"/>
    <property type="match status" value="2"/>
</dbReference>
<evidence type="ECO:0000256" key="3">
    <source>
        <dbReference type="PROSITE-ProRule" id="PRU00339"/>
    </source>
</evidence>
<dbReference type="GO" id="GO:0004672">
    <property type="term" value="F:protein kinase activity"/>
    <property type="evidence" value="ECO:0007669"/>
    <property type="project" value="InterPro"/>
</dbReference>
<dbReference type="PROSITE" id="PS00107">
    <property type="entry name" value="PROTEIN_KINASE_ATP"/>
    <property type="match status" value="1"/>
</dbReference>
<feature type="binding site" evidence="4">
    <location>
        <position position="48"/>
    </location>
    <ligand>
        <name>ATP</name>
        <dbReference type="ChEBI" id="CHEBI:30616"/>
    </ligand>
</feature>